<dbReference type="GO" id="GO:0006511">
    <property type="term" value="P:ubiquitin-dependent protein catabolic process"/>
    <property type="evidence" value="ECO:0007669"/>
    <property type="project" value="TreeGrafter"/>
</dbReference>
<dbReference type="GO" id="GO:0061630">
    <property type="term" value="F:ubiquitin protein ligase activity"/>
    <property type="evidence" value="ECO:0007669"/>
    <property type="project" value="TreeGrafter"/>
</dbReference>
<reference evidence="7" key="1">
    <citation type="submission" date="2022-11" db="UniProtKB">
        <authorList>
            <consortium name="WormBaseParasite"/>
        </authorList>
    </citation>
    <scope>IDENTIFICATION</scope>
</reference>
<keyword evidence="6" id="KW-1185">Reference proteome</keyword>
<dbReference type="AlphaFoldDB" id="A0A914NRS1"/>
<evidence type="ECO:0000256" key="4">
    <source>
        <dbReference type="PROSITE-ProRule" id="PRU00175"/>
    </source>
</evidence>
<dbReference type="GO" id="GO:0008270">
    <property type="term" value="F:zinc ion binding"/>
    <property type="evidence" value="ECO:0007669"/>
    <property type="project" value="UniProtKB-KW"/>
</dbReference>
<accession>A0A914NRS1</accession>
<keyword evidence="1" id="KW-0479">Metal-binding</keyword>
<dbReference type="PANTHER" id="PTHR45931">
    <property type="entry name" value="SI:CH211-59O9.10"/>
    <property type="match status" value="1"/>
</dbReference>
<organism evidence="6 7">
    <name type="scientific">Meloidogyne incognita</name>
    <name type="common">Southern root-knot nematode worm</name>
    <name type="synonym">Oxyuris incognita</name>
    <dbReference type="NCBI Taxonomy" id="6306"/>
    <lineage>
        <taxon>Eukaryota</taxon>
        <taxon>Metazoa</taxon>
        <taxon>Ecdysozoa</taxon>
        <taxon>Nematoda</taxon>
        <taxon>Chromadorea</taxon>
        <taxon>Rhabditida</taxon>
        <taxon>Tylenchina</taxon>
        <taxon>Tylenchomorpha</taxon>
        <taxon>Tylenchoidea</taxon>
        <taxon>Meloidogynidae</taxon>
        <taxon>Meloidogyninae</taxon>
        <taxon>Meloidogyne</taxon>
        <taxon>Meloidogyne incognita group</taxon>
    </lineage>
</organism>
<dbReference type="WBParaSite" id="Minc3s09620g43385">
    <property type="protein sequence ID" value="Minc3s09620g43385"/>
    <property type="gene ID" value="Minc3s09620g43385"/>
</dbReference>
<dbReference type="SUPFAM" id="SSF57850">
    <property type="entry name" value="RING/U-box"/>
    <property type="match status" value="1"/>
</dbReference>
<feature type="domain" description="RING-type" evidence="5">
    <location>
        <begin position="17"/>
        <end position="60"/>
    </location>
</feature>
<sequence length="99" mass="11698">MKKHVFKAAVKTNQKTCSICLKNFKKEDDIIRTKCEHYFHWECISKWFKSSDSANHKSCPFRCPGRLEISMPEEVKEFNEELKKSVFGGIDLENLHKLF</sequence>
<evidence type="ECO:0000256" key="1">
    <source>
        <dbReference type="ARBA" id="ARBA00022723"/>
    </source>
</evidence>
<keyword evidence="2 4" id="KW-0863">Zinc-finger</keyword>
<dbReference type="SMART" id="SM00184">
    <property type="entry name" value="RING"/>
    <property type="match status" value="1"/>
</dbReference>
<evidence type="ECO:0000256" key="3">
    <source>
        <dbReference type="ARBA" id="ARBA00022833"/>
    </source>
</evidence>
<dbReference type="InterPro" id="IPR051834">
    <property type="entry name" value="RING_finger_E3_ligase"/>
</dbReference>
<protein>
    <submittedName>
        <fullName evidence="7">RING-type domain-containing protein</fullName>
    </submittedName>
</protein>
<proteinExistence type="predicted"/>
<dbReference type="InterPro" id="IPR001841">
    <property type="entry name" value="Znf_RING"/>
</dbReference>
<name>A0A914NRS1_MELIC</name>
<dbReference type="GO" id="GO:0005634">
    <property type="term" value="C:nucleus"/>
    <property type="evidence" value="ECO:0007669"/>
    <property type="project" value="TreeGrafter"/>
</dbReference>
<evidence type="ECO:0000259" key="5">
    <source>
        <dbReference type="PROSITE" id="PS50089"/>
    </source>
</evidence>
<keyword evidence="3" id="KW-0862">Zinc</keyword>
<dbReference type="Gene3D" id="3.30.40.10">
    <property type="entry name" value="Zinc/RING finger domain, C3HC4 (zinc finger)"/>
    <property type="match status" value="1"/>
</dbReference>
<evidence type="ECO:0000256" key="2">
    <source>
        <dbReference type="ARBA" id="ARBA00022771"/>
    </source>
</evidence>
<dbReference type="Pfam" id="PF13639">
    <property type="entry name" value="zf-RING_2"/>
    <property type="match status" value="1"/>
</dbReference>
<evidence type="ECO:0000313" key="6">
    <source>
        <dbReference type="Proteomes" id="UP000887563"/>
    </source>
</evidence>
<dbReference type="PROSITE" id="PS50089">
    <property type="entry name" value="ZF_RING_2"/>
    <property type="match status" value="1"/>
</dbReference>
<dbReference type="InterPro" id="IPR013083">
    <property type="entry name" value="Znf_RING/FYVE/PHD"/>
</dbReference>
<evidence type="ECO:0000313" key="7">
    <source>
        <dbReference type="WBParaSite" id="Minc3s09620g43385"/>
    </source>
</evidence>
<dbReference type="PANTHER" id="PTHR45931:SF3">
    <property type="entry name" value="RING ZINC FINGER-CONTAINING PROTEIN"/>
    <property type="match status" value="1"/>
</dbReference>
<dbReference type="Proteomes" id="UP000887563">
    <property type="component" value="Unplaced"/>
</dbReference>